<evidence type="ECO:0000313" key="3">
    <source>
        <dbReference type="EMBL" id="KXG43012.1"/>
    </source>
</evidence>
<sequence>MMIRNGMKWIIMFSMVAILLTGCGLYGPEEKTEIDPPPATLESQDTTGSTLEVTNVNPDQTSSSAENDQDMKTVKFTIYFLDEKGDVVPLTMDIPKVVGIGQEVLNYMIVDGPAAAMLPAGFKPVIPAGTKLSMKVEADQKLAKVDFSREFLNYEAESAADEKKILDAITWTLTEFPTVEQVEITVNGYPLTEMPKWKTPILGPLSRLDGINLELANNIQMGHTTPVTIYFQRTTADHEYLVPVTRLIPATEDIAKATIEQLILGPKSGTDLTSSLLPSTKVLDVKVSNNLVVADFSDDLLGFNQELSQKVIDMIVWSLTENTPAKSVQIKVQGKTETLKENQSKPIVRPIAINASLL</sequence>
<organism evidence="3 4">
    <name type="scientific">Tepidibacillus decaturensis</name>
    <dbReference type="NCBI Taxonomy" id="1413211"/>
    <lineage>
        <taxon>Bacteria</taxon>
        <taxon>Bacillati</taxon>
        <taxon>Bacillota</taxon>
        <taxon>Bacilli</taxon>
        <taxon>Bacillales</taxon>
        <taxon>Bacillaceae</taxon>
        <taxon>Tepidibacillus</taxon>
    </lineage>
</organism>
<feature type="domain" description="GerMN" evidence="2">
    <location>
        <begin position="101"/>
        <end position="195"/>
    </location>
</feature>
<evidence type="ECO:0000313" key="4">
    <source>
        <dbReference type="Proteomes" id="UP000070352"/>
    </source>
</evidence>
<dbReference type="Proteomes" id="UP000070352">
    <property type="component" value="Unassembled WGS sequence"/>
</dbReference>
<dbReference type="Pfam" id="PF10646">
    <property type="entry name" value="Germane"/>
    <property type="match status" value="2"/>
</dbReference>
<feature type="region of interest" description="Disordered" evidence="1">
    <location>
        <begin position="30"/>
        <end position="67"/>
    </location>
</feature>
<dbReference type="PROSITE" id="PS51257">
    <property type="entry name" value="PROKAR_LIPOPROTEIN"/>
    <property type="match status" value="1"/>
</dbReference>
<evidence type="ECO:0000259" key="2">
    <source>
        <dbReference type="SMART" id="SM00909"/>
    </source>
</evidence>
<protein>
    <recommendedName>
        <fullName evidence="2">GerMN domain-containing protein</fullName>
    </recommendedName>
</protein>
<dbReference type="EMBL" id="LSKU01000001">
    <property type="protein sequence ID" value="KXG43012.1"/>
    <property type="molecule type" value="Genomic_DNA"/>
</dbReference>
<accession>A0A135L1Y4</accession>
<reference evidence="3 4" key="1">
    <citation type="submission" date="2016-02" db="EMBL/GenBank/DDBJ databases">
        <title>Draft Genome for Tepidibacillus decaturensis nov. sp. Strain Z9, an Anaerobic, Moderately Thermophilic and Heterotrophic Bacterium from Deep Subsurface of the Illinois Basin, USA.</title>
        <authorList>
            <person name="Dong Y."/>
            <person name="Chang J.Y."/>
            <person name="Sanford R."/>
            <person name="Fouke B.W."/>
        </authorList>
    </citation>
    <scope>NUCLEOTIDE SEQUENCE [LARGE SCALE GENOMIC DNA]</scope>
    <source>
        <strain evidence="3 4">Z9</strain>
    </source>
</reference>
<proteinExistence type="predicted"/>
<feature type="compositionally biased region" description="Polar residues" evidence="1">
    <location>
        <begin position="41"/>
        <end position="66"/>
    </location>
</feature>
<dbReference type="SMART" id="SM00909">
    <property type="entry name" value="Germane"/>
    <property type="match status" value="2"/>
</dbReference>
<dbReference type="InterPro" id="IPR019606">
    <property type="entry name" value="GerMN"/>
</dbReference>
<feature type="domain" description="GerMN" evidence="2">
    <location>
        <begin position="255"/>
        <end position="341"/>
    </location>
</feature>
<gene>
    <name evidence="3" type="ORF">U473_02455</name>
</gene>
<dbReference type="STRING" id="1413211.U473_02455"/>
<dbReference type="AlphaFoldDB" id="A0A135L1Y4"/>
<evidence type="ECO:0000256" key="1">
    <source>
        <dbReference type="SAM" id="MobiDB-lite"/>
    </source>
</evidence>
<keyword evidence="4" id="KW-1185">Reference proteome</keyword>
<comment type="caution">
    <text evidence="3">The sequence shown here is derived from an EMBL/GenBank/DDBJ whole genome shotgun (WGS) entry which is preliminary data.</text>
</comment>
<name>A0A135L1Y4_9BACI</name>